<sequence length="400" mass="44032">MIEYRHHLTDLPGDKSFVEIPFEVGTDIERIEVSYLFPTGSEGSVIDIGLAHRGRMRGWTGSEYGHLFFAEDRASAGYHPGPLAGAWHVVLGVVKHGPTAWVDLTIRLIPRTKAWLAGDLHSHTEHSDGGAPVAFVAERAAAGGLDFLALTDHNTTAQNRLCPQDNGILLIPGMELTSYWGHTNFLGLKEPIHDWRCSTPENVPQKMAEAREAGATVVINHPFQNSAGGRWQGAFDHFDALEIWNGNWARHNEEALALWQEMLAQGRRIPATGGSDWHLKNRRRHGFPANRLLVETRSITGILQAVRQGRGVVASAPDETMAWPEDGLRFGDTATHAGLRLTGLAPGDEVRVVSARGPEALHTAQAPEMALDLTLTSAFLRIEVWRGPQPRLFTNPIWAD</sequence>
<organism evidence="2 3">
    <name type="scientific">Stagnihabitans tardus</name>
    <dbReference type="NCBI Taxonomy" id="2699202"/>
    <lineage>
        <taxon>Bacteria</taxon>
        <taxon>Pseudomonadati</taxon>
        <taxon>Pseudomonadota</taxon>
        <taxon>Alphaproteobacteria</taxon>
        <taxon>Rhodobacterales</taxon>
        <taxon>Paracoccaceae</taxon>
        <taxon>Stagnihabitans</taxon>
    </lineage>
</organism>
<evidence type="ECO:0000313" key="2">
    <source>
        <dbReference type="EMBL" id="NBZ86473.1"/>
    </source>
</evidence>
<dbReference type="AlphaFoldDB" id="A0AAE4Y629"/>
<dbReference type="EMBL" id="JAABNR010000002">
    <property type="protein sequence ID" value="NBZ86473.1"/>
    <property type="molecule type" value="Genomic_DNA"/>
</dbReference>
<dbReference type="Proteomes" id="UP001193501">
    <property type="component" value="Unassembled WGS sequence"/>
</dbReference>
<dbReference type="InterPro" id="IPR052018">
    <property type="entry name" value="PHP_domain"/>
</dbReference>
<dbReference type="InterPro" id="IPR003141">
    <property type="entry name" value="Pol/His_phosphatase_N"/>
</dbReference>
<dbReference type="PANTHER" id="PTHR42924:SF3">
    <property type="entry name" value="POLYMERASE_HISTIDINOL PHOSPHATASE N-TERMINAL DOMAIN-CONTAINING PROTEIN"/>
    <property type="match status" value="1"/>
</dbReference>
<proteinExistence type="predicted"/>
<reference evidence="2" key="1">
    <citation type="submission" date="2020-01" db="EMBL/GenBank/DDBJ databases">
        <authorList>
            <person name="Chen W.-M."/>
        </authorList>
    </citation>
    <scope>NUCLEOTIDE SEQUENCE</scope>
    <source>
        <strain evidence="2">CYK-10</strain>
    </source>
</reference>
<evidence type="ECO:0000259" key="1">
    <source>
        <dbReference type="SMART" id="SM00481"/>
    </source>
</evidence>
<dbReference type="InterPro" id="IPR016195">
    <property type="entry name" value="Pol/histidinol_Pase-like"/>
</dbReference>
<dbReference type="NCBIfam" id="NF038032">
    <property type="entry name" value="CehA_McbA_metalo"/>
    <property type="match status" value="1"/>
</dbReference>
<dbReference type="SUPFAM" id="SSF89550">
    <property type="entry name" value="PHP domain-like"/>
    <property type="match status" value="1"/>
</dbReference>
<feature type="domain" description="Polymerase/histidinol phosphatase N-terminal" evidence="1">
    <location>
        <begin position="118"/>
        <end position="180"/>
    </location>
</feature>
<gene>
    <name evidence="2" type="ORF">GV832_02675</name>
</gene>
<dbReference type="GO" id="GO:0035312">
    <property type="term" value="F:5'-3' DNA exonuclease activity"/>
    <property type="evidence" value="ECO:0007669"/>
    <property type="project" value="TreeGrafter"/>
</dbReference>
<accession>A0AAE4Y629</accession>
<protein>
    <submittedName>
        <fullName evidence="2">Histidinol phosphatase</fullName>
    </submittedName>
</protein>
<name>A0AAE4Y629_9RHOB</name>
<dbReference type="PANTHER" id="PTHR42924">
    <property type="entry name" value="EXONUCLEASE"/>
    <property type="match status" value="1"/>
</dbReference>
<keyword evidence="3" id="KW-1185">Reference proteome</keyword>
<dbReference type="SMART" id="SM00481">
    <property type="entry name" value="POLIIIAc"/>
    <property type="match status" value="1"/>
</dbReference>
<dbReference type="GO" id="GO:0004534">
    <property type="term" value="F:5'-3' RNA exonuclease activity"/>
    <property type="evidence" value="ECO:0007669"/>
    <property type="project" value="TreeGrafter"/>
</dbReference>
<evidence type="ECO:0000313" key="3">
    <source>
        <dbReference type="Proteomes" id="UP001193501"/>
    </source>
</evidence>
<dbReference type="Gene3D" id="3.20.20.140">
    <property type="entry name" value="Metal-dependent hydrolases"/>
    <property type="match status" value="1"/>
</dbReference>
<dbReference type="RefSeq" id="WP_168773284.1">
    <property type="nucleotide sequence ID" value="NZ_JAABNR010000002.1"/>
</dbReference>
<comment type="caution">
    <text evidence="2">The sequence shown here is derived from an EMBL/GenBank/DDBJ whole genome shotgun (WGS) entry which is preliminary data.</text>
</comment>